<dbReference type="InterPro" id="IPR033856">
    <property type="entry name" value="Trp_halogen"/>
</dbReference>
<dbReference type="InterPro" id="IPR006905">
    <property type="entry name" value="Flavin_halogenase"/>
</dbReference>
<dbReference type="STRING" id="380358.XALC_3150"/>
<dbReference type="Pfam" id="PF04820">
    <property type="entry name" value="Trp_halogenase"/>
    <property type="match status" value="1"/>
</dbReference>
<dbReference type="GO" id="GO:0000166">
    <property type="term" value="F:nucleotide binding"/>
    <property type="evidence" value="ECO:0007669"/>
    <property type="project" value="UniProtKB-KW"/>
</dbReference>
<proteinExistence type="predicted"/>
<accession>D2UGW8</accession>
<dbReference type="SUPFAM" id="SSF51905">
    <property type="entry name" value="FAD/NAD(P)-binding domain"/>
    <property type="match status" value="1"/>
</dbReference>
<dbReference type="OrthoDB" id="462203at2"/>
<keyword evidence="2" id="KW-0547">Nucleotide-binding</keyword>
<evidence type="ECO:0000256" key="1">
    <source>
        <dbReference type="PIRSR" id="PIRSR011396-1"/>
    </source>
</evidence>
<name>D2UGW8_XANAP</name>
<dbReference type="Gene3D" id="3.50.50.60">
    <property type="entry name" value="FAD/NAD(P)-binding domain"/>
    <property type="match status" value="1"/>
</dbReference>
<feature type="binding site" evidence="2">
    <location>
        <position position="326"/>
    </location>
    <ligand>
        <name>FAD</name>
        <dbReference type="ChEBI" id="CHEBI:57692"/>
    </ligand>
</feature>
<dbReference type="EMBL" id="FP565176">
    <property type="protein sequence ID" value="CBA17629.1"/>
    <property type="molecule type" value="Genomic_DNA"/>
</dbReference>
<evidence type="ECO:0000313" key="3">
    <source>
        <dbReference type="EMBL" id="CBA17629.1"/>
    </source>
</evidence>
<sequence>MTQIRKVVIAGGGTAGWIAGCALAHQFRDLLEITLIESEQIGTIGVGEATLPPLRQFHRFVQIDEQEFLRAVAGTFKLSISFEHWGQAGERYMHPFGITGQSTLVCAFHHFWLEAQRRGLHSELGDYCLESVAARADRFAREAPSPLNYAYHLDAGLYARLLRAHAERHGLRRVEGKICQVRQHPENGAITALQLEDGQLIDGDLFIDCTGFRGLLIEQTLHSGYEDWSHWLPCDRAVAVQAEAVAPPVPYTRTIAHAAGWRWQIPLQHRVGCGLVYSSAHLSDEAARAQLLREVAAPTLKEPSLVPFRTGRRRKTWNKNVIALGLASGFIEPLESTSIHLTITAVMRLLALFPSDGITPSLEALYNAASRAEMEHVRDFVILHYHATRREEPMWRACREMPLPASLQQRLDAWRARAHVWQDTDALFRGDSWAYVLLGQGVMPNAHHPLAHALPDQELQRFLAAIRAPIERSVAQMPSQAQFIAQYCKAPPQVWAGSPMTALANA</sequence>
<gene>
    <name evidence="3" type="ordered locus">XALc_3150</name>
</gene>
<evidence type="ECO:0000256" key="2">
    <source>
        <dbReference type="PIRSR" id="PIRSR011396-2"/>
    </source>
</evidence>
<feature type="binding site" evidence="2">
    <location>
        <position position="339"/>
    </location>
    <ligand>
        <name>FAD</name>
        <dbReference type="ChEBI" id="CHEBI:57692"/>
    </ligand>
</feature>
<dbReference type="PANTHER" id="PTHR43747">
    <property type="entry name" value="FAD-BINDING PROTEIN"/>
    <property type="match status" value="1"/>
</dbReference>
<protein>
    <submittedName>
        <fullName evidence="3">Putative tryptophan halogenase protein</fullName>
    </submittedName>
</protein>
<feature type="binding site" evidence="2">
    <location>
        <begin position="12"/>
        <end position="15"/>
    </location>
    <ligand>
        <name>FAD</name>
        <dbReference type="ChEBI" id="CHEBI:57692"/>
    </ligand>
</feature>
<keyword evidence="2" id="KW-0285">Flavoprotein</keyword>
<dbReference type="GO" id="GO:0004497">
    <property type="term" value="F:monooxygenase activity"/>
    <property type="evidence" value="ECO:0007669"/>
    <property type="project" value="InterPro"/>
</dbReference>
<dbReference type="KEGG" id="xal:XALC_3150"/>
<dbReference type="PROSITE" id="PS51257">
    <property type="entry name" value="PROKAR_LIPOPROTEIN"/>
    <property type="match status" value="1"/>
</dbReference>
<evidence type="ECO:0000313" key="4">
    <source>
        <dbReference type="Proteomes" id="UP000001890"/>
    </source>
</evidence>
<dbReference type="eggNOG" id="COG0665">
    <property type="taxonomic scope" value="Bacteria"/>
</dbReference>
<dbReference type="PANTHER" id="PTHR43747:SF4">
    <property type="entry name" value="FLAVIN-DEPENDENT TRYPTOPHAN HALOGENASE"/>
    <property type="match status" value="1"/>
</dbReference>
<organism evidence="3 4">
    <name type="scientific">Xanthomonas albilineans (strain GPE PC73 / CFBP 7063)</name>
    <dbReference type="NCBI Taxonomy" id="380358"/>
    <lineage>
        <taxon>Bacteria</taxon>
        <taxon>Pseudomonadati</taxon>
        <taxon>Pseudomonadota</taxon>
        <taxon>Gammaproteobacteria</taxon>
        <taxon>Lysobacterales</taxon>
        <taxon>Lysobacteraceae</taxon>
        <taxon>Xanthomonas</taxon>
    </lineage>
</organism>
<dbReference type="FunFam" id="3.50.50.60:FF:000280">
    <property type="entry name" value="Tryptophan halogenase"/>
    <property type="match status" value="1"/>
</dbReference>
<reference evidence="3 4" key="1">
    <citation type="journal article" date="2009" name="BMC Genomics">
        <title>The complete genome sequence of Xanthomonas albilineans provides new insights into the reductive genome evolution of the xylem-limited Xanthomonadaceae.</title>
        <authorList>
            <person name="Pieretti I."/>
            <person name="Royer M."/>
            <person name="Barbe V."/>
            <person name="Carrere S."/>
            <person name="Koebnik R."/>
            <person name="Cociancich S."/>
            <person name="Couloux A."/>
            <person name="Darrasse A."/>
            <person name="Gouzy J."/>
            <person name="Jacques M.A."/>
            <person name="Lauber E."/>
            <person name="Manceau C."/>
            <person name="Mangenot S."/>
            <person name="Poussier S."/>
            <person name="Segurens B."/>
            <person name="Szurek B."/>
            <person name="Verdier V."/>
            <person name="Arlat M."/>
            <person name="Rott P."/>
        </authorList>
    </citation>
    <scope>NUCLEOTIDE SEQUENCE [LARGE SCALE GENOMIC DNA]</scope>
    <source>
        <strain evidence="4">GPE PC73 / CFBP 7063</strain>
    </source>
</reference>
<dbReference type="Proteomes" id="UP000001890">
    <property type="component" value="Chromosome"/>
</dbReference>
<feature type="active site" evidence="1">
    <location>
        <position position="77"/>
    </location>
</feature>
<dbReference type="PIRSF" id="PIRSF011396">
    <property type="entry name" value="Trp_halogenase"/>
    <property type="match status" value="1"/>
</dbReference>
<dbReference type="InterPro" id="IPR036188">
    <property type="entry name" value="FAD/NAD-bd_sf"/>
</dbReference>
<feature type="binding site" evidence="2">
    <location>
        <position position="335"/>
    </location>
    <ligand>
        <name>L-tryptophan</name>
        <dbReference type="ChEBI" id="CHEBI:57912"/>
    </ligand>
</feature>
<feature type="binding site" evidence="2">
    <location>
        <position position="77"/>
    </location>
    <ligand>
        <name>7-chloro-L-tryptophan</name>
        <dbReference type="ChEBI" id="CHEBI:58713"/>
    </ligand>
</feature>
<dbReference type="InterPro" id="IPR050816">
    <property type="entry name" value="Flavin-dep_Halogenase_NPB"/>
</dbReference>
<keyword evidence="2" id="KW-0274">FAD</keyword>
<dbReference type="PATRIC" id="fig|29447.3.peg.3130"/>
<dbReference type="AlphaFoldDB" id="D2UGW8"/>
<keyword evidence="4" id="KW-1185">Reference proteome</keyword>